<name>A0A1M5ZD93_BUTFI</name>
<protein>
    <submittedName>
        <fullName evidence="2">SatD family (SatD)</fullName>
    </submittedName>
</protein>
<dbReference type="AlphaFoldDB" id="A0A1M5ZD93"/>
<keyword evidence="1" id="KW-0175">Coiled coil</keyword>
<evidence type="ECO:0000256" key="1">
    <source>
        <dbReference type="SAM" id="Coils"/>
    </source>
</evidence>
<proteinExistence type="predicted"/>
<sequence>MKYIAIIGDIRYSKQISNRGAIQSKLNKVLKSINDNYKEDIAANFLITLGDEFQGLLTSTEHLLEIIRYIQMSMYPVEIRFGLGCGKITTKINKEAAIGADGPAFYAARNMIEQLKHEEKKLKQQASDVKLSVYEKDDTLQVEQLNTFFRVNKLLENKWSTEQRNTIMEMKYHKGSQEEIARRLDTTQATVARRLVAGSYLTYEEVERVINLTLGNIKL</sequence>
<accession>A0A1M5ZD93</accession>
<feature type="coiled-coil region" evidence="1">
    <location>
        <begin position="105"/>
        <end position="132"/>
    </location>
</feature>
<reference evidence="3" key="1">
    <citation type="submission" date="2016-11" db="EMBL/GenBank/DDBJ databases">
        <authorList>
            <person name="Varghese N."/>
            <person name="Submissions S."/>
        </authorList>
    </citation>
    <scope>NUCLEOTIDE SEQUENCE [LARGE SCALE GENOMIC DNA]</scope>
    <source>
        <strain evidence="3">DSM 3071</strain>
    </source>
</reference>
<dbReference type="STRING" id="1121131.SAMN02745229_02155"/>
<gene>
    <name evidence="2" type="ORF">SAMN02745229_02155</name>
</gene>
<dbReference type="EMBL" id="FQXK01000017">
    <property type="protein sequence ID" value="SHI22187.1"/>
    <property type="molecule type" value="Genomic_DNA"/>
</dbReference>
<dbReference type="OrthoDB" id="3197351at2"/>
<dbReference type="InterPro" id="IPR032580">
    <property type="entry name" value="SatD"/>
</dbReference>
<keyword evidence="3" id="KW-1185">Reference proteome</keyword>
<evidence type="ECO:0000313" key="3">
    <source>
        <dbReference type="Proteomes" id="UP000184278"/>
    </source>
</evidence>
<dbReference type="RefSeq" id="WP_073387654.1">
    <property type="nucleotide sequence ID" value="NZ_FQXK01000017.1"/>
</dbReference>
<organism evidence="2 3">
    <name type="scientific">Butyrivibrio fibrisolvens DSM 3071</name>
    <dbReference type="NCBI Taxonomy" id="1121131"/>
    <lineage>
        <taxon>Bacteria</taxon>
        <taxon>Bacillati</taxon>
        <taxon>Bacillota</taxon>
        <taxon>Clostridia</taxon>
        <taxon>Lachnospirales</taxon>
        <taxon>Lachnospiraceae</taxon>
        <taxon>Butyrivibrio</taxon>
    </lineage>
</organism>
<dbReference type="GeneID" id="89509681"/>
<dbReference type="Proteomes" id="UP000184278">
    <property type="component" value="Unassembled WGS sequence"/>
</dbReference>
<dbReference type="Pfam" id="PF16264">
    <property type="entry name" value="SatD"/>
    <property type="match status" value="1"/>
</dbReference>
<evidence type="ECO:0000313" key="2">
    <source>
        <dbReference type="EMBL" id="SHI22187.1"/>
    </source>
</evidence>